<evidence type="ECO:0008006" key="5">
    <source>
        <dbReference type="Google" id="ProtNLM"/>
    </source>
</evidence>
<dbReference type="GO" id="GO:0000162">
    <property type="term" value="P:L-tryptophan biosynthetic process"/>
    <property type="evidence" value="ECO:0007669"/>
    <property type="project" value="TreeGrafter"/>
</dbReference>
<dbReference type="PRINTS" id="PR00095">
    <property type="entry name" value="ANTSNTHASEI"/>
</dbReference>
<dbReference type="Proteomes" id="UP001465755">
    <property type="component" value="Unassembled WGS sequence"/>
</dbReference>
<feature type="domain" description="Chorismate-utilising enzyme C-terminal" evidence="1">
    <location>
        <begin position="264"/>
        <end position="533"/>
    </location>
</feature>
<dbReference type="Gene3D" id="3.60.120.10">
    <property type="entry name" value="Anthranilate synthase"/>
    <property type="match status" value="1"/>
</dbReference>
<name>A0AAW1NU22_9CHLO</name>
<comment type="caution">
    <text evidence="3">The sequence shown here is derived from an EMBL/GenBank/DDBJ whole genome shotgun (WGS) entry which is preliminary data.</text>
</comment>
<protein>
    <recommendedName>
        <fullName evidence="5">Anthranilate synthase</fullName>
    </recommendedName>
</protein>
<evidence type="ECO:0000259" key="1">
    <source>
        <dbReference type="Pfam" id="PF00425"/>
    </source>
</evidence>
<dbReference type="InterPro" id="IPR006805">
    <property type="entry name" value="Anth_synth_I_N"/>
</dbReference>
<reference evidence="3 4" key="1">
    <citation type="journal article" date="2024" name="Nat. Commun.">
        <title>Phylogenomics reveals the evolutionary origins of lichenization in chlorophyte algae.</title>
        <authorList>
            <person name="Puginier C."/>
            <person name="Libourel C."/>
            <person name="Otte J."/>
            <person name="Skaloud P."/>
            <person name="Haon M."/>
            <person name="Grisel S."/>
            <person name="Petersen M."/>
            <person name="Berrin J.G."/>
            <person name="Delaux P.M."/>
            <person name="Dal Grande F."/>
            <person name="Keller J."/>
        </authorList>
    </citation>
    <scope>NUCLEOTIDE SEQUENCE [LARGE SCALE GENOMIC DNA]</scope>
    <source>
        <strain evidence="3 4">SAG 2036</strain>
    </source>
</reference>
<organism evidence="3 4">
    <name type="scientific">Symbiochloris irregularis</name>
    <dbReference type="NCBI Taxonomy" id="706552"/>
    <lineage>
        <taxon>Eukaryota</taxon>
        <taxon>Viridiplantae</taxon>
        <taxon>Chlorophyta</taxon>
        <taxon>core chlorophytes</taxon>
        <taxon>Trebouxiophyceae</taxon>
        <taxon>Trebouxiales</taxon>
        <taxon>Trebouxiaceae</taxon>
        <taxon>Symbiochloris</taxon>
    </lineage>
</organism>
<accession>A0AAW1NU22</accession>
<dbReference type="EMBL" id="JALJOQ010000137">
    <property type="protein sequence ID" value="KAK9794605.1"/>
    <property type="molecule type" value="Genomic_DNA"/>
</dbReference>
<evidence type="ECO:0000259" key="2">
    <source>
        <dbReference type="Pfam" id="PF04715"/>
    </source>
</evidence>
<gene>
    <name evidence="3" type="ORF">WJX73_006210</name>
</gene>
<keyword evidence="4" id="KW-1185">Reference proteome</keyword>
<dbReference type="Pfam" id="PF04715">
    <property type="entry name" value="Anth_synt_I_N"/>
    <property type="match status" value="1"/>
</dbReference>
<evidence type="ECO:0000313" key="4">
    <source>
        <dbReference type="Proteomes" id="UP001465755"/>
    </source>
</evidence>
<dbReference type="Pfam" id="PF00425">
    <property type="entry name" value="Chorismate_bind"/>
    <property type="match status" value="1"/>
</dbReference>
<dbReference type="AlphaFoldDB" id="A0AAW1NU22"/>
<dbReference type="PANTHER" id="PTHR11236:SF9">
    <property type="entry name" value="ANTHRANILATE SYNTHASE COMPONENT 1"/>
    <property type="match status" value="1"/>
</dbReference>
<feature type="domain" description="Anthranilate synthase component I N-terminal" evidence="2">
    <location>
        <begin position="52"/>
        <end position="202"/>
    </location>
</feature>
<dbReference type="InterPro" id="IPR005801">
    <property type="entry name" value="ADC_synthase"/>
</dbReference>
<sequence>MVADFPRLLPDATKLAEEIDTRLLQGNPDFERFCAAAREGNLVPVYERVFSDRITPVLAYRALVQAGDNVAPSFLLESVNNGDQQGRYSFVGAWPALEVIATKHEVTVVDHLRHERTVTTEADPLGVAERIGQNWKPVAVAGLPREFTGGWVGYCGYDTVRYTYESKLPFRQAPPDTDGLPDLHLALYNEVVAFDQATKLAYICAWLHLEDFPTLEAAYLQGQRRLQALSHALESVDAACLSAGKATLALTQRPKRPEHSNMTRESFLKAVDVVREHILAGDVFQLVLSQRFQRHTFADPFEIYRCGSVRALRVVNPSPYMLYMQVRGSILVASSPEILCRVGHDRTVTNRPLAGTRRRGDTEEADLALEKELLADEKERAEHVMLVDLGRNDVGKVAEAGSVAVQSLMEVERYSHVMHISSTVTGKLKQNLTSWDALRAALPVGTVSGAPKVRAMQIIDELETTKRGPYGGGIGVVGFNGAMDIALALRTMVIPVAAGECFFQYNGGQKRREWLVHLQAGAGLVADSVPEMDLCPCKSKPGPLHSVQCLAKPLDGSFRASRTAPLRRWGRSLSSQRVRAESSSDHVFGEKGYMAGIPMSSSHSASGARLRNTLLNRPHEFVALAVQELEDVVKELLNLVAAGGEVSTASSQAEVFQDVIYHWALAEAYLPQMDSYMRAALGRSPSSRPLAAGDDGMLLASRVQLLNSPQYEGQYMIGSVRFNREAPSPSAQPEDAMQTIKGMSEGLSSVSRGQLHWGGSPSTSWLKGGELQPALEAVFGSERARFMTSVQGDALSRMDRESAARTFHTFIEQPIPLAPPARSDYGDIAPVWRFFEQVPGHISSPRTVQAKEVATRHLRALFGSSSECITTLQAWQHMCIEARWFGRALYDAEQLVMATCRQCAAPDGDPPPSLESTG</sequence>
<dbReference type="SUPFAM" id="SSF56322">
    <property type="entry name" value="ADC synthase"/>
    <property type="match status" value="1"/>
</dbReference>
<proteinExistence type="predicted"/>
<dbReference type="PANTHER" id="PTHR11236">
    <property type="entry name" value="AMINOBENZOATE/ANTHRANILATE SYNTHASE"/>
    <property type="match status" value="1"/>
</dbReference>
<evidence type="ECO:0000313" key="3">
    <source>
        <dbReference type="EMBL" id="KAK9794605.1"/>
    </source>
</evidence>
<dbReference type="InterPro" id="IPR015890">
    <property type="entry name" value="Chorismate_C"/>
</dbReference>
<dbReference type="InterPro" id="IPR019999">
    <property type="entry name" value="Anth_synth_I-like"/>
</dbReference>